<dbReference type="PANTHER" id="PTHR14017:SF1">
    <property type="entry name" value="LD02225P"/>
    <property type="match status" value="1"/>
</dbReference>
<organism evidence="6 7">
    <name type="scientific">Euplotes crassus</name>
    <dbReference type="NCBI Taxonomy" id="5936"/>
    <lineage>
        <taxon>Eukaryota</taxon>
        <taxon>Sar</taxon>
        <taxon>Alveolata</taxon>
        <taxon>Ciliophora</taxon>
        <taxon>Intramacronucleata</taxon>
        <taxon>Spirotrichea</taxon>
        <taxon>Hypotrichia</taxon>
        <taxon>Euplotida</taxon>
        <taxon>Euplotidae</taxon>
        <taxon>Moneuplotes</taxon>
    </lineage>
</organism>
<feature type="domain" description="JmjC" evidence="5">
    <location>
        <begin position="321"/>
        <end position="487"/>
    </location>
</feature>
<feature type="domain" description="ARID" evidence="4">
    <location>
        <begin position="88"/>
        <end position="177"/>
    </location>
</feature>
<feature type="region of interest" description="Disordered" evidence="3">
    <location>
        <begin position="707"/>
        <end position="788"/>
    </location>
</feature>
<evidence type="ECO:0000259" key="4">
    <source>
        <dbReference type="PROSITE" id="PS51011"/>
    </source>
</evidence>
<dbReference type="EMBL" id="CAMPGE010019553">
    <property type="protein sequence ID" value="CAI2377877.1"/>
    <property type="molecule type" value="Genomic_DNA"/>
</dbReference>
<dbReference type="PROSITE" id="PS51184">
    <property type="entry name" value="JMJC"/>
    <property type="match status" value="1"/>
</dbReference>
<feature type="compositionally biased region" description="Polar residues" evidence="3">
    <location>
        <begin position="989"/>
        <end position="1002"/>
    </location>
</feature>
<evidence type="ECO:0000313" key="6">
    <source>
        <dbReference type="EMBL" id="CAI2377877.1"/>
    </source>
</evidence>
<protein>
    <submittedName>
        <fullName evidence="6">Uncharacterized protein</fullName>
    </submittedName>
</protein>
<dbReference type="SMART" id="SM00558">
    <property type="entry name" value="JmjC"/>
    <property type="match status" value="1"/>
</dbReference>
<gene>
    <name evidence="6" type="ORF">ECRASSUSDP1_LOCUS19268</name>
</gene>
<feature type="compositionally biased region" description="Basic and acidic residues" evidence="3">
    <location>
        <begin position="824"/>
        <end position="861"/>
    </location>
</feature>
<comment type="subcellular location">
    <subcellularLocation>
        <location evidence="1">Nucleus</location>
    </subcellularLocation>
</comment>
<dbReference type="InterPro" id="IPR001606">
    <property type="entry name" value="ARID_dom"/>
</dbReference>
<dbReference type="GO" id="GO:0005634">
    <property type="term" value="C:nucleus"/>
    <property type="evidence" value="ECO:0007669"/>
    <property type="project" value="UniProtKB-SubCell"/>
</dbReference>
<feature type="region of interest" description="Disordered" evidence="3">
    <location>
        <begin position="967"/>
        <end position="1002"/>
    </location>
</feature>
<name>A0AAD1XS75_EUPCR</name>
<dbReference type="AlphaFoldDB" id="A0AAD1XS75"/>
<dbReference type="InterPro" id="IPR051630">
    <property type="entry name" value="Corepressor-Demethylase"/>
</dbReference>
<keyword evidence="2" id="KW-0539">Nucleus</keyword>
<comment type="caution">
    <text evidence="6">The sequence shown here is derived from an EMBL/GenBank/DDBJ whole genome shotgun (WGS) entry which is preliminary data.</text>
</comment>
<dbReference type="GO" id="GO:0000978">
    <property type="term" value="F:RNA polymerase II cis-regulatory region sequence-specific DNA binding"/>
    <property type="evidence" value="ECO:0007669"/>
    <property type="project" value="TreeGrafter"/>
</dbReference>
<dbReference type="PANTHER" id="PTHR14017">
    <property type="entry name" value="LYSINE-SPECIFIC DEMETHYLASE"/>
    <property type="match status" value="1"/>
</dbReference>
<sequence>MDFVASDSDYVSYASNGNDSDEYVPPEMTFEKPRKRGRKAAKKEREKLIDNSHEAIQKFYDPSGLRKSSIEITEDFIDIKPEEVENFKREYESTFLENVDYEPLNSRTLSEDDITYFNENTRSLCRLHKIVQKAGGANFVFCNNLWEQVADKVGYPFYKDAIDDYRLFFFVYDIIKDQEFFQRVSRDVDKVMIQDVHAQYLLEVSYFFLSPLKEIKKVQLRLLVETEAAVVRSFEHSVGLTKEFYHLESLYPLFKYEMIRVCSQMSFRGGVMSRTESNGIIPLQQFLMKIADPVIKPTKDDQVQEDNTILHCGFDLNIAISRVLINDLINKIPEEINFFSNKNMLKMHRQNIFGVTLPSMSIYMKNSWMGAYIAPHAAKFYSINHGPAEMEWVVIAQEDIPKLEKVIYEVYSTDFSKMEGSLCIYKYLLLAHHIPTYTVIQREGDLFSAGAGSLIMAQSHGYLTMTSWNFISKDFQQIKACFERALEVKKHAMNNQISWYTLVMDCVNKSINDFDKPTLELIYQNLKSRFTEEEQFANRIKKYYFFTNKEITEKEKDDLFSQEPENSNIINCEKCGMEILNYWVHSMNLIDPNHEADPINYVCLVCALKRIDLCRNNTTIRFYKKFDAQHAESLLSRILNKIRDPECRDEGEIKELSTFTNSLEMLKSSMKAEESINIHIRPPTHFKRPVSLSELKAKAIKEIEVKAQEKAEEKPEEPKEPEAKPEPTEPEKAPEEKKENDWDEAVAAEGQGDWDVPEFKEDPTPTPSGWVVSKEENSAAQDDTENIKEENKEKFAGLLKKDIKSSLLSLANMTSKDQLVSKINDLKPSEEKPEEKVDKGSGQIEKNDKEKEEENETARKEKEEHCIALRKMQKFQEALIIVRDSLGRGGVNKYILKDILEFDVKYVVENHFHFYKHNYIILRKLVRMKALATTYKKHVRKLTLDFNQKMIELAREFEQRHARALNSKSRVAESCSQTEKRAEEEASGTECNTPSKEQIISN</sequence>
<proteinExistence type="predicted"/>
<accession>A0AAD1XS75</accession>
<feature type="compositionally biased region" description="Basic and acidic residues" evidence="3">
    <location>
        <begin position="707"/>
        <end position="740"/>
    </location>
</feature>
<dbReference type="InterPro" id="IPR036431">
    <property type="entry name" value="ARID_dom_sf"/>
</dbReference>
<reference evidence="6" key="1">
    <citation type="submission" date="2023-07" db="EMBL/GenBank/DDBJ databases">
        <authorList>
            <consortium name="AG Swart"/>
            <person name="Singh M."/>
            <person name="Singh A."/>
            <person name="Seah K."/>
            <person name="Emmerich C."/>
        </authorList>
    </citation>
    <scope>NUCLEOTIDE SEQUENCE</scope>
    <source>
        <strain evidence="6">DP1</strain>
    </source>
</reference>
<feature type="region of interest" description="Disordered" evidence="3">
    <location>
        <begin position="1"/>
        <end position="41"/>
    </location>
</feature>
<keyword evidence="7" id="KW-1185">Reference proteome</keyword>
<dbReference type="Pfam" id="PF02373">
    <property type="entry name" value="JmjC"/>
    <property type="match status" value="1"/>
</dbReference>
<dbReference type="PROSITE" id="PS51011">
    <property type="entry name" value="ARID"/>
    <property type="match status" value="1"/>
</dbReference>
<evidence type="ECO:0000256" key="1">
    <source>
        <dbReference type="ARBA" id="ARBA00004123"/>
    </source>
</evidence>
<dbReference type="GO" id="GO:0031490">
    <property type="term" value="F:chromatin DNA binding"/>
    <property type="evidence" value="ECO:0007669"/>
    <property type="project" value="TreeGrafter"/>
</dbReference>
<evidence type="ECO:0000259" key="5">
    <source>
        <dbReference type="PROSITE" id="PS51184"/>
    </source>
</evidence>
<evidence type="ECO:0000256" key="3">
    <source>
        <dbReference type="SAM" id="MobiDB-lite"/>
    </source>
</evidence>
<evidence type="ECO:0000313" key="7">
    <source>
        <dbReference type="Proteomes" id="UP001295684"/>
    </source>
</evidence>
<dbReference type="GO" id="GO:0010468">
    <property type="term" value="P:regulation of gene expression"/>
    <property type="evidence" value="ECO:0007669"/>
    <property type="project" value="TreeGrafter"/>
</dbReference>
<feature type="compositionally biased region" description="Polar residues" evidence="3">
    <location>
        <begin position="967"/>
        <end position="977"/>
    </location>
</feature>
<dbReference type="Gene3D" id="2.60.120.650">
    <property type="entry name" value="Cupin"/>
    <property type="match status" value="1"/>
</dbReference>
<dbReference type="Proteomes" id="UP001295684">
    <property type="component" value="Unassembled WGS sequence"/>
</dbReference>
<dbReference type="Gene3D" id="1.10.150.60">
    <property type="entry name" value="ARID DNA-binding domain"/>
    <property type="match status" value="1"/>
</dbReference>
<dbReference type="InterPro" id="IPR003347">
    <property type="entry name" value="JmjC_dom"/>
</dbReference>
<feature type="region of interest" description="Disordered" evidence="3">
    <location>
        <begin position="821"/>
        <end position="861"/>
    </location>
</feature>
<evidence type="ECO:0000256" key="2">
    <source>
        <dbReference type="ARBA" id="ARBA00023242"/>
    </source>
</evidence>
<dbReference type="SUPFAM" id="SSF46774">
    <property type="entry name" value="ARID-like"/>
    <property type="match status" value="1"/>
</dbReference>